<evidence type="ECO:0000313" key="3">
    <source>
        <dbReference type="EMBL" id="NBG66161.1"/>
    </source>
</evidence>
<feature type="transmembrane region" description="Helical" evidence="1">
    <location>
        <begin position="90"/>
        <end position="113"/>
    </location>
</feature>
<keyword evidence="1" id="KW-0812">Transmembrane</keyword>
<proteinExistence type="predicted"/>
<feature type="transmembrane region" description="Helical" evidence="1">
    <location>
        <begin position="366"/>
        <end position="386"/>
    </location>
</feature>
<keyword evidence="4" id="KW-1185">Reference proteome</keyword>
<dbReference type="InterPro" id="IPR046477">
    <property type="entry name" value="DUF6798"/>
</dbReference>
<feature type="domain" description="DUF6798" evidence="2">
    <location>
        <begin position="451"/>
        <end position="509"/>
    </location>
</feature>
<keyword evidence="1" id="KW-1133">Transmembrane helix</keyword>
<protein>
    <recommendedName>
        <fullName evidence="2">DUF6798 domain-containing protein</fullName>
    </recommendedName>
</protein>
<dbReference type="EMBL" id="WWNE01000006">
    <property type="protein sequence ID" value="NBG66161.1"/>
    <property type="molecule type" value="Genomic_DNA"/>
</dbReference>
<accession>A0A6N9NL01</accession>
<feature type="transmembrane region" description="Helical" evidence="1">
    <location>
        <begin position="300"/>
        <end position="322"/>
    </location>
</feature>
<comment type="caution">
    <text evidence="3">The sequence shown here is derived from an EMBL/GenBank/DDBJ whole genome shotgun (WGS) entry which is preliminary data.</text>
</comment>
<name>A0A6N9NL01_9FLAO</name>
<dbReference type="RefSeq" id="WP_160633103.1">
    <property type="nucleotide sequence ID" value="NZ_WWNE01000006.1"/>
</dbReference>
<evidence type="ECO:0000256" key="1">
    <source>
        <dbReference type="SAM" id="Phobius"/>
    </source>
</evidence>
<organism evidence="3 4">
    <name type="scientific">Acidiluteibacter ferrifornacis</name>
    <dbReference type="NCBI Taxonomy" id="2692424"/>
    <lineage>
        <taxon>Bacteria</taxon>
        <taxon>Pseudomonadati</taxon>
        <taxon>Bacteroidota</taxon>
        <taxon>Flavobacteriia</taxon>
        <taxon>Flavobacteriales</taxon>
        <taxon>Cryomorphaceae</taxon>
        <taxon>Acidiluteibacter</taxon>
    </lineage>
</organism>
<feature type="transmembrane region" description="Helical" evidence="1">
    <location>
        <begin position="23"/>
        <end position="45"/>
    </location>
</feature>
<dbReference type="AlphaFoldDB" id="A0A6N9NL01"/>
<feature type="transmembrane region" description="Helical" evidence="1">
    <location>
        <begin position="392"/>
        <end position="420"/>
    </location>
</feature>
<dbReference type="Pfam" id="PF20604">
    <property type="entry name" value="DUF6798"/>
    <property type="match status" value="1"/>
</dbReference>
<keyword evidence="1" id="KW-0472">Membrane</keyword>
<sequence>MGILTIIEVLGKGYSREISHKSAMVLVFFIGLLTTLYNYQFVSLIQIDMLPMIYRELDVQFLTNDFFTNSSQLFNEDFIFAKLVGRAGKFLDIPTVIFILTLLANLGIAVAAYFTTKGLSKGNRMSGLIATILFLSVKTFQWGNREEIFRYDLTPEHLIMPFLILCIWQGIRQRILGVGVFAALATIIHPLSGPGIGGIMLFQILIGKLYRKDLTKVECYQFIIAGVLISIPAVMYVSSYAHSFNYQMSDALFIEIMKVRFPHHYFPSYFLKPEKLFQGVLFLSLATFSWYKLRTQFKVVIQSLIVTSCIVIMLCGIGWFFAEVVPNRFIITLQLWRFLTLLKIVSLIGIAMFLGSELMGFREKLLPVRNVLPFIGAGVICFYFSLTPKLLISFLILVIVLILSRKLFWLSLSLVLLFVIHNNFFTAKTNNTDLFKYFRAQVYLSDLNDAEAELATFIRANTSDESPLLCGPRNGRLRILANRALVVDAYGIPMNDKGMEEWWRRINEVYNRKKEIKLNHILQTEENYNKLEDQDFLRLQQKYDFDFVVVTKQHKSELQILYQNDYLKLLQMPKTDS</sequence>
<feature type="transmembrane region" description="Helical" evidence="1">
    <location>
        <begin position="177"/>
        <end position="207"/>
    </location>
</feature>
<gene>
    <name evidence="3" type="ORF">GQN54_08515</name>
</gene>
<reference evidence="3 4" key="1">
    <citation type="submission" date="2019-12" db="EMBL/GenBank/DDBJ databases">
        <authorList>
            <person name="Zhao J."/>
        </authorList>
    </citation>
    <scope>NUCLEOTIDE SEQUENCE [LARGE SCALE GENOMIC DNA]</scope>
    <source>
        <strain evidence="3 4">S-15</strain>
    </source>
</reference>
<evidence type="ECO:0000259" key="2">
    <source>
        <dbReference type="Pfam" id="PF20604"/>
    </source>
</evidence>
<feature type="transmembrane region" description="Helical" evidence="1">
    <location>
        <begin position="219"/>
        <end position="238"/>
    </location>
</feature>
<feature type="transmembrane region" description="Helical" evidence="1">
    <location>
        <begin position="334"/>
        <end position="354"/>
    </location>
</feature>
<evidence type="ECO:0000313" key="4">
    <source>
        <dbReference type="Proteomes" id="UP000470771"/>
    </source>
</evidence>
<dbReference type="Proteomes" id="UP000470771">
    <property type="component" value="Unassembled WGS sequence"/>
</dbReference>